<feature type="non-terminal residue" evidence="1">
    <location>
        <position position="70"/>
    </location>
</feature>
<dbReference type="AlphaFoldDB" id="X1T3M9"/>
<proteinExistence type="predicted"/>
<protein>
    <submittedName>
        <fullName evidence="1">Uncharacterized protein</fullName>
    </submittedName>
</protein>
<name>X1T3M9_9ZZZZ</name>
<comment type="caution">
    <text evidence="1">The sequence shown here is derived from an EMBL/GenBank/DDBJ whole genome shotgun (WGS) entry which is preliminary data.</text>
</comment>
<accession>X1T3M9</accession>
<gene>
    <name evidence="1" type="ORF">S12H4_29750</name>
</gene>
<organism evidence="1">
    <name type="scientific">marine sediment metagenome</name>
    <dbReference type="NCBI Taxonomy" id="412755"/>
    <lineage>
        <taxon>unclassified sequences</taxon>
        <taxon>metagenomes</taxon>
        <taxon>ecological metagenomes</taxon>
    </lineage>
</organism>
<dbReference type="EMBL" id="BARW01017189">
    <property type="protein sequence ID" value="GAI99833.1"/>
    <property type="molecule type" value="Genomic_DNA"/>
</dbReference>
<evidence type="ECO:0000313" key="1">
    <source>
        <dbReference type="EMBL" id="GAI99833.1"/>
    </source>
</evidence>
<reference evidence="1" key="1">
    <citation type="journal article" date="2014" name="Front. Microbiol.">
        <title>High frequency of phylogenetically diverse reductive dehalogenase-homologous genes in deep subseafloor sedimentary metagenomes.</title>
        <authorList>
            <person name="Kawai M."/>
            <person name="Futagami T."/>
            <person name="Toyoda A."/>
            <person name="Takaki Y."/>
            <person name="Nishi S."/>
            <person name="Hori S."/>
            <person name="Arai W."/>
            <person name="Tsubouchi T."/>
            <person name="Morono Y."/>
            <person name="Uchiyama I."/>
            <person name="Ito T."/>
            <person name="Fujiyama A."/>
            <person name="Inagaki F."/>
            <person name="Takami H."/>
        </authorList>
    </citation>
    <scope>NUCLEOTIDE SEQUENCE</scope>
    <source>
        <strain evidence="1">Expedition CK06-06</strain>
    </source>
</reference>
<sequence>MPNLNITLTSVRMTQDTKSRVIVVEAGGVIVGGEFLYKTSLGLYLRANSAGTEEEAKAVAFALTGAAASG</sequence>